<organism evidence="1 2">
    <name type="scientific">Leptospira interrogans str. UI 12621</name>
    <dbReference type="NCBI Taxonomy" id="1049937"/>
    <lineage>
        <taxon>Bacteria</taxon>
        <taxon>Pseudomonadati</taxon>
        <taxon>Spirochaetota</taxon>
        <taxon>Spirochaetia</taxon>
        <taxon>Leptospirales</taxon>
        <taxon>Leptospiraceae</taxon>
        <taxon>Leptospira</taxon>
    </lineage>
</organism>
<dbReference type="AlphaFoldDB" id="A0A0F6H5W3"/>
<evidence type="ECO:0000313" key="2">
    <source>
        <dbReference type="Proteomes" id="UP000006324"/>
    </source>
</evidence>
<proteinExistence type="predicted"/>
<gene>
    <name evidence="1" type="ORF">LEP1GSC104_0619</name>
</gene>
<sequence length="38" mass="4406">MSSRQQFYEIQRIFQTYGAEELLDQIPGANGPHPNRVN</sequence>
<comment type="caution">
    <text evidence="1">The sequence shown here is derived from an EMBL/GenBank/DDBJ whole genome shotgun (WGS) entry which is preliminary data.</text>
</comment>
<dbReference type="Proteomes" id="UP000006324">
    <property type="component" value="Unassembled WGS sequence"/>
</dbReference>
<protein>
    <submittedName>
        <fullName evidence="1">Uncharacterized protein</fullName>
    </submittedName>
</protein>
<evidence type="ECO:0000313" key="1">
    <source>
        <dbReference type="EMBL" id="EKO23612.1"/>
    </source>
</evidence>
<name>A0A0F6H5W3_LEPIR</name>
<accession>A0A0F6H5W3</accession>
<dbReference type="EMBL" id="AHNQ02000045">
    <property type="protein sequence ID" value="EKO23612.1"/>
    <property type="molecule type" value="Genomic_DNA"/>
</dbReference>
<reference evidence="1 2" key="1">
    <citation type="submission" date="2012-09" db="EMBL/GenBank/DDBJ databases">
        <authorList>
            <person name="Harkins D.M."/>
            <person name="Durkin A.S."/>
            <person name="Brinkac L.M."/>
            <person name="Selengut J.D."/>
            <person name="Sanka R."/>
            <person name="DePew J."/>
            <person name="Purushe J."/>
            <person name="Chanthongthip A."/>
            <person name="Lattana O."/>
            <person name="Phetsouvanh R."/>
            <person name="Newton P.N."/>
            <person name="Vinetz J.M."/>
            <person name="Sutton G.G."/>
            <person name="Nelson W.C."/>
            <person name="Fouts D.E."/>
        </authorList>
    </citation>
    <scope>NUCLEOTIDE SEQUENCE [LARGE SCALE GENOMIC DNA]</scope>
    <source>
        <strain evidence="1 2">UI 12621</strain>
    </source>
</reference>